<dbReference type="RefSeq" id="WP_183278930.1">
    <property type="nucleotide sequence ID" value="NZ_BLZR01000001.1"/>
</dbReference>
<evidence type="ECO:0000313" key="2">
    <source>
        <dbReference type="Proteomes" id="UP000580568"/>
    </source>
</evidence>
<reference evidence="1 2" key="1">
    <citation type="submission" date="2020-07" db="EMBL/GenBank/DDBJ databases">
        <title>A new beta-1,3-glucan-decomposing anaerobic bacterium isolated from anoxic soil subjected to biological soil disinfestation.</title>
        <authorList>
            <person name="Ueki A."/>
            <person name="Tonouchi A."/>
        </authorList>
    </citation>
    <scope>NUCLEOTIDE SEQUENCE [LARGE SCALE GENOMIC DNA]</scope>
    <source>
        <strain evidence="1 2">TW1</strain>
    </source>
</reference>
<organism evidence="1 2">
    <name type="scientific">Clostridium fungisolvens</name>
    <dbReference type="NCBI Taxonomy" id="1604897"/>
    <lineage>
        <taxon>Bacteria</taxon>
        <taxon>Bacillati</taxon>
        <taxon>Bacillota</taxon>
        <taxon>Clostridia</taxon>
        <taxon>Eubacteriales</taxon>
        <taxon>Clostridiaceae</taxon>
        <taxon>Clostridium</taxon>
    </lineage>
</organism>
<protein>
    <submittedName>
        <fullName evidence="1">Uncharacterized protein</fullName>
    </submittedName>
</protein>
<dbReference type="AlphaFoldDB" id="A0A6V8SRP8"/>
<comment type="caution">
    <text evidence="1">The sequence shown here is derived from an EMBL/GenBank/DDBJ whole genome shotgun (WGS) entry which is preliminary data.</text>
</comment>
<evidence type="ECO:0000313" key="1">
    <source>
        <dbReference type="EMBL" id="GFP77563.1"/>
    </source>
</evidence>
<dbReference type="Proteomes" id="UP000580568">
    <property type="component" value="Unassembled WGS sequence"/>
</dbReference>
<dbReference type="EMBL" id="BLZR01000001">
    <property type="protein sequence ID" value="GFP77563.1"/>
    <property type="molecule type" value="Genomic_DNA"/>
</dbReference>
<gene>
    <name evidence="1" type="ORF">bsdtw1_03721</name>
</gene>
<sequence length="791" mass="86572">MRRKKKGSTLITVVAIFAVLFTVGTSVLALTASSYQSRVLESRRVENLYGSESGIDVAYAITGKVVEQAVRRGNYSVKTFMDTFGNVIASETNKMKTGQICDYPRDDNSTKSKLLKDDYTTNLDNVKILLNGMFKATYRNVIHTYLYDKIVSKSFLTLADDSTGTPTSTPATFNTSHEPTFDVDIYSRDNSNHDIGYDSASKFVVKIISDYQIDSSTGNQERKVEANYTINVPDYAGVYGTKTTSGKIEMTPVIQKAVAIDGDLRIKGDLTVSGGSVFVKGNDPSENDMALDTYSKYNGGIIIDNTSNITVTFGENVVTSNTLKLLNNASVTLDKKLYANNIYVGKNTTADSSSGNTLTVTGESIIDNDLAYNSNNSHIRLPGGLYAISELNRTHASSTGAATTGANNVSDGSAISSTTLSDTISEDKNEHFKSSSSIIVNTSTSADDSDDVVNDRIIDIGNEALIMGTAYINTSPEAYQTGESVAVKGNYKAYTTIFSPDEDGKGYYYKYFEPLQLLDRVDENSKSNFSAFDKADHFILYNQKSTDKLRVPKNISLPDNTYSTGAYISKGTVYASNYNIDTFEEMANTWRSDYATEVYEMGKGTESLLAKYNNGNVERKVSNQINLKNSTDNITHNYNHVNIDANMPDKIIINLDKDKSNETVVFVGDGTQYTPSANERVIHGTTVNGLIVTTADIKIYGNVNFKGALISTGNMEIEQGATVTINYDPNYILDTLKGYSDYFGGVFIAGDENTTSTPIYESNQTLTSTSDVVNAIDPKKYIQKGVWKINQ</sequence>
<proteinExistence type="predicted"/>
<accession>A0A6V8SRP8</accession>
<name>A0A6V8SRP8_9CLOT</name>
<keyword evidence="2" id="KW-1185">Reference proteome</keyword>